<evidence type="ECO:0000313" key="5">
    <source>
        <dbReference type="EMBL" id="KAF2432513.1"/>
    </source>
</evidence>
<comment type="cofactor">
    <cofactor evidence="1">
        <name>Fe(2+)</name>
        <dbReference type="ChEBI" id="CHEBI:29033"/>
    </cofactor>
</comment>
<dbReference type="GO" id="GO:0016702">
    <property type="term" value="F:oxidoreductase activity, acting on single donors with incorporation of molecular oxygen, incorporation of two atoms of oxygen"/>
    <property type="evidence" value="ECO:0007669"/>
    <property type="project" value="InterPro"/>
</dbReference>
<accession>A0A9P4NWC3</accession>
<gene>
    <name evidence="5" type="ORF">EJ08DRAFT_120986</name>
</gene>
<dbReference type="Proteomes" id="UP000800235">
    <property type="component" value="Unassembled WGS sequence"/>
</dbReference>
<dbReference type="EMBL" id="MU007025">
    <property type="protein sequence ID" value="KAF2432513.1"/>
    <property type="molecule type" value="Genomic_DNA"/>
</dbReference>
<keyword evidence="3" id="KW-0479">Metal-binding</keyword>
<dbReference type="Pfam" id="PF03055">
    <property type="entry name" value="RPE65"/>
    <property type="match status" value="1"/>
</dbReference>
<dbReference type="GO" id="GO:0046872">
    <property type="term" value="F:metal ion binding"/>
    <property type="evidence" value="ECO:0007669"/>
    <property type="project" value="UniProtKB-KW"/>
</dbReference>
<protein>
    <submittedName>
        <fullName evidence="5">Uncharacterized protein</fullName>
    </submittedName>
</protein>
<evidence type="ECO:0000256" key="4">
    <source>
        <dbReference type="ARBA" id="ARBA00023004"/>
    </source>
</evidence>
<proteinExistence type="inferred from homology"/>
<evidence type="ECO:0000256" key="2">
    <source>
        <dbReference type="ARBA" id="ARBA00006787"/>
    </source>
</evidence>
<keyword evidence="6" id="KW-1185">Reference proteome</keyword>
<evidence type="ECO:0000313" key="6">
    <source>
        <dbReference type="Proteomes" id="UP000800235"/>
    </source>
</evidence>
<comment type="similarity">
    <text evidence="2">Belongs to the carotenoid oxygenase family.</text>
</comment>
<organism evidence="5 6">
    <name type="scientific">Tothia fuscella</name>
    <dbReference type="NCBI Taxonomy" id="1048955"/>
    <lineage>
        <taxon>Eukaryota</taxon>
        <taxon>Fungi</taxon>
        <taxon>Dikarya</taxon>
        <taxon>Ascomycota</taxon>
        <taxon>Pezizomycotina</taxon>
        <taxon>Dothideomycetes</taxon>
        <taxon>Pleosporomycetidae</taxon>
        <taxon>Venturiales</taxon>
        <taxon>Cylindrosympodiaceae</taxon>
        <taxon>Tothia</taxon>
    </lineage>
</organism>
<comment type="caution">
    <text evidence="5">The sequence shown here is derived from an EMBL/GenBank/DDBJ whole genome shotgun (WGS) entry which is preliminary data.</text>
</comment>
<dbReference type="InterPro" id="IPR004294">
    <property type="entry name" value="Carotenoid_Oase"/>
</dbReference>
<dbReference type="AlphaFoldDB" id="A0A9P4NWC3"/>
<sequence>MAGHFKSTQIIRAFPDLPQFERFMKPCRFEGKIQNLEVRGSIPSEIDGTFYRVMPDPQLPPLIENDPVRQSSA</sequence>
<name>A0A9P4NWC3_9PEZI</name>
<reference evidence="5" key="1">
    <citation type="journal article" date="2020" name="Stud. Mycol.">
        <title>101 Dothideomycetes genomes: a test case for predicting lifestyles and emergence of pathogens.</title>
        <authorList>
            <person name="Haridas S."/>
            <person name="Albert R."/>
            <person name="Binder M."/>
            <person name="Bloem J."/>
            <person name="Labutti K."/>
            <person name="Salamov A."/>
            <person name="Andreopoulos B."/>
            <person name="Baker S."/>
            <person name="Barry K."/>
            <person name="Bills G."/>
            <person name="Bluhm B."/>
            <person name="Cannon C."/>
            <person name="Castanera R."/>
            <person name="Culley D."/>
            <person name="Daum C."/>
            <person name="Ezra D."/>
            <person name="Gonzalez J."/>
            <person name="Henrissat B."/>
            <person name="Kuo A."/>
            <person name="Liang C."/>
            <person name="Lipzen A."/>
            <person name="Lutzoni F."/>
            <person name="Magnuson J."/>
            <person name="Mondo S."/>
            <person name="Nolan M."/>
            <person name="Ohm R."/>
            <person name="Pangilinan J."/>
            <person name="Park H.-J."/>
            <person name="Ramirez L."/>
            <person name="Alfaro M."/>
            <person name="Sun H."/>
            <person name="Tritt A."/>
            <person name="Yoshinaga Y."/>
            <person name="Zwiers L.-H."/>
            <person name="Turgeon B."/>
            <person name="Goodwin S."/>
            <person name="Spatafora J."/>
            <person name="Crous P."/>
            <person name="Grigoriev I."/>
        </authorList>
    </citation>
    <scope>NUCLEOTIDE SEQUENCE</scope>
    <source>
        <strain evidence="5">CBS 130266</strain>
    </source>
</reference>
<evidence type="ECO:0000256" key="1">
    <source>
        <dbReference type="ARBA" id="ARBA00001954"/>
    </source>
</evidence>
<keyword evidence="4" id="KW-0408">Iron</keyword>
<dbReference type="OrthoDB" id="1069523at2759"/>
<evidence type="ECO:0000256" key="3">
    <source>
        <dbReference type="ARBA" id="ARBA00022723"/>
    </source>
</evidence>